<evidence type="ECO:0000256" key="1">
    <source>
        <dbReference type="ARBA" id="ARBA00022448"/>
    </source>
</evidence>
<keyword evidence="8" id="KW-0762">Sugar transport</keyword>
<accession>A0A450SXR3</accession>
<dbReference type="GO" id="GO:0055052">
    <property type="term" value="C:ATP-binding cassette (ABC) transporter complex, substrate-binding subunit-containing"/>
    <property type="evidence" value="ECO:0007669"/>
    <property type="project" value="TreeGrafter"/>
</dbReference>
<evidence type="ECO:0000256" key="2">
    <source>
        <dbReference type="ARBA" id="ARBA00022475"/>
    </source>
</evidence>
<evidence type="ECO:0000256" key="6">
    <source>
        <dbReference type="ARBA" id="ARBA00023136"/>
    </source>
</evidence>
<evidence type="ECO:0000256" key="5">
    <source>
        <dbReference type="ARBA" id="ARBA00022967"/>
    </source>
</evidence>
<evidence type="ECO:0000313" key="8">
    <source>
        <dbReference type="EMBL" id="VFJ58814.1"/>
    </source>
</evidence>
<dbReference type="SMART" id="SM00382">
    <property type="entry name" value="AAA"/>
    <property type="match status" value="1"/>
</dbReference>
<reference evidence="8" key="1">
    <citation type="submission" date="2019-02" db="EMBL/GenBank/DDBJ databases">
        <authorList>
            <person name="Gruber-Vodicka R. H."/>
            <person name="Seah K. B. B."/>
        </authorList>
    </citation>
    <scope>NUCLEOTIDE SEQUENCE</scope>
    <source>
        <strain evidence="8">BECK_DK161</strain>
    </source>
</reference>
<dbReference type="GO" id="GO:0015408">
    <property type="term" value="F:ABC-type ferric iron transporter activity"/>
    <property type="evidence" value="ECO:0007669"/>
    <property type="project" value="InterPro"/>
</dbReference>
<dbReference type="InterPro" id="IPR015853">
    <property type="entry name" value="ABC_transpr_FbpC"/>
</dbReference>
<sequence>MSLELIDISKRFGAKPILSHISCRVDAGRITTILGASGCGKTTLLRLIAGLETPDEGHILWAGSDITAKKPSERDVGLVFQESGFYGHLSVRENLRLSMNAGKSRRGNSAPITAMAERFGLQYHLDSRAETLSGGEGQRLSLARSLIRDPRLMLLDEPFSNLDLVLQRQLREFVFDRLREFGKTSVLVTHDHQDAQAAGGTVILLEQGKVVQIDSWEGIYRHPQTPYAARLVAFLDPVCITGNIKADASGERFVTENLNIPLPAPIKARSGPECGVQLYFRPESLEPSDERDKGTGIIGIAERSFYQGGTRFCSLRRASGEQLAFRCKDGVCPNPGETVRICLSGIEPILIWPNDDVISRASL</sequence>
<keyword evidence="4 8" id="KW-0067">ATP-binding</keyword>
<dbReference type="GO" id="GO:0005524">
    <property type="term" value="F:ATP binding"/>
    <property type="evidence" value="ECO:0007669"/>
    <property type="project" value="UniProtKB-KW"/>
</dbReference>
<dbReference type="PANTHER" id="PTHR43875:SF15">
    <property type="entry name" value="TREHALOSE IMPORT ATP-BINDING PROTEIN SUGC"/>
    <property type="match status" value="1"/>
</dbReference>
<gene>
    <name evidence="8" type="ORF">BECKDK2373C_GA0170839_106811</name>
</gene>
<dbReference type="Gene3D" id="3.40.50.300">
    <property type="entry name" value="P-loop containing nucleotide triphosphate hydrolases"/>
    <property type="match status" value="1"/>
</dbReference>
<keyword evidence="5" id="KW-1278">Translocase</keyword>
<dbReference type="PROSITE" id="PS50893">
    <property type="entry name" value="ABC_TRANSPORTER_2"/>
    <property type="match status" value="1"/>
</dbReference>
<evidence type="ECO:0000256" key="4">
    <source>
        <dbReference type="ARBA" id="ARBA00022840"/>
    </source>
</evidence>
<dbReference type="GO" id="GO:0016887">
    <property type="term" value="F:ATP hydrolysis activity"/>
    <property type="evidence" value="ECO:0007669"/>
    <property type="project" value="InterPro"/>
</dbReference>
<dbReference type="InterPro" id="IPR008995">
    <property type="entry name" value="Mo/tungstate-bd_C_term_dom"/>
</dbReference>
<feature type="domain" description="ABC transporter" evidence="7">
    <location>
        <begin position="3"/>
        <end position="232"/>
    </location>
</feature>
<dbReference type="EMBL" id="CAADEY010000068">
    <property type="protein sequence ID" value="VFJ58814.1"/>
    <property type="molecule type" value="Genomic_DNA"/>
</dbReference>
<name>A0A450SXR3_9GAMM</name>
<dbReference type="InterPro" id="IPR027417">
    <property type="entry name" value="P-loop_NTPase"/>
</dbReference>
<dbReference type="InterPro" id="IPR003593">
    <property type="entry name" value="AAA+_ATPase"/>
</dbReference>
<proteinExistence type="predicted"/>
<protein>
    <submittedName>
        <fullName evidence="8">Iron(III) transport system ATP-binding protein/multiple sugar transport system ATP-binding protein</fullName>
    </submittedName>
</protein>
<keyword evidence="3" id="KW-0547">Nucleotide-binding</keyword>
<dbReference type="AlphaFoldDB" id="A0A450SXR3"/>
<evidence type="ECO:0000259" key="7">
    <source>
        <dbReference type="PROSITE" id="PS50893"/>
    </source>
</evidence>
<keyword evidence="2" id="KW-1003">Cell membrane</keyword>
<evidence type="ECO:0000256" key="3">
    <source>
        <dbReference type="ARBA" id="ARBA00022741"/>
    </source>
</evidence>
<dbReference type="Pfam" id="PF00005">
    <property type="entry name" value="ABC_tran"/>
    <property type="match status" value="1"/>
</dbReference>
<organism evidence="8">
    <name type="scientific">Candidatus Kentrum sp. DK</name>
    <dbReference type="NCBI Taxonomy" id="2126562"/>
    <lineage>
        <taxon>Bacteria</taxon>
        <taxon>Pseudomonadati</taxon>
        <taxon>Pseudomonadota</taxon>
        <taxon>Gammaproteobacteria</taxon>
        <taxon>Candidatus Kentrum</taxon>
    </lineage>
</organism>
<dbReference type="InterPro" id="IPR003439">
    <property type="entry name" value="ABC_transporter-like_ATP-bd"/>
</dbReference>
<dbReference type="SUPFAM" id="SSF50331">
    <property type="entry name" value="MOP-like"/>
    <property type="match status" value="1"/>
</dbReference>
<keyword evidence="1" id="KW-0813">Transport</keyword>
<dbReference type="PANTHER" id="PTHR43875">
    <property type="entry name" value="MALTODEXTRIN IMPORT ATP-BINDING PROTEIN MSMX"/>
    <property type="match status" value="1"/>
</dbReference>
<dbReference type="InterPro" id="IPR047641">
    <property type="entry name" value="ABC_transpr_MalK/UgpC-like"/>
</dbReference>
<dbReference type="CDD" id="cd03259">
    <property type="entry name" value="ABC_Carb_Solutes_like"/>
    <property type="match status" value="1"/>
</dbReference>
<dbReference type="SUPFAM" id="SSF52540">
    <property type="entry name" value="P-loop containing nucleoside triphosphate hydrolases"/>
    <property type="match status" value="1"/>
</dbReference>
<keyword evidence="6" id="KW-0472">Membrane</keyword>